<evidence type="ECO:0000256" key="3">
    <source>
        <dbReference type="ARBA" id="ARBA00022801"/>
    </source>
</evidence>
<name>A0A347VN26_9HELI</name>
<comment type="caution">
    <text evidence="9">The sequence shown here is derived from an EMBL/GenBank/DDBJ whole genome shotgun (WGS) entry which is preliminary data.</text>
</comment>
<comment type="subcellular location">
    <subcellularLocation>
        <location evidence="1">Membrane</location>
    </subcellularLocation>
</comment>
<dbReference type="EMBL" id="QBIU01000001">
    <property type="protein sequence ID" value="MWV69749.1"/>
    <property type="molecule type" value="Genomic_DNA"/>
</dbReference>
<keyword evidence="4" id="KW-0342">GTP-binding</keyword>
<dbReference type="RefSeq" id="WP_034572249.1">
    <property type="nucleotide sequence ID" value="NZ_JRMP02000002.1"/>
</dbReference>
<dbReference type="CDD" id="cd00882">
    <property type="entry name" value="Ras_like_GTPase"/>
    <property type="match status" value="1"/>
</dbReference>
<evidence type="ECO:0000313" key="9">
    <source>
        <dbReference type="EMBL" id="TLD95590.1"/>
    </source>
</evidence>
<feature type="domain" description="Dynamin N-terminal" evidence="7">
    <location>
        <begin position="143"/>
        <end position="319"/>
    </location>
</feature>
<reference evidence="9" key="3">
    <citation type="submission" date="2018-04" db="EMBL/GenBank/DDBJ databases">
        <authorList>
            <person name="Sheh A."/>
            <person name="Shen Z."/>
            <person name="Mannion A.J."/>
            <person name="Fox J.G."/>
        </authorList>
    </citation>
    <scope>NUCLEOTIDE SEQUENCE</scope>
    <source>
        <strain evidence="9">MIT 97-6194</strain>
    </source>
</reference>
<dbReference type="Proteomes" id="UP000477070">
    <property type="component" value="Unassembled WGS sequence"/>
</dbReference>
<keyword evidence="10" id="KW-1185">Reference proteome</keyword>
<evidence type="ECO:0000256" key="6">
    <source>
        <dbReference type="SAM" id="Coils"/>
    </source>
</evidence>
<evidence type="ECO:0000256" key="1">
    <source>
        <dbReference type="ARBA" id="ARBA00004370"/>
    </source>
</evidence>
<gene>
    <name evidence="8" type="ORF">DCO61_06995</name>
    <name evidence="9" type="ORF">LS64_001675</name>
</gene>
<reference evidence="8 11" key="4">
    <citation type="submission" date="2019-12" db="EMBL/GenBank/DDBJ databases">
        <title>Multi-Generational Helicobacter saguini Isolates.</title>
        <authorList>
            <person name="Mannion A."/>
            <person name="Shen Z."/>
            <person name="Fox J.G."/>
        </authorList>
    </citation>
    <scope>NUCLEOTIDE SEQUENCE [LARGE SCALE GENOMIC DNA]</scope>
    <source>
        <strain evidence="8">16-048</strain>
        <strain evidence="11">16-048 (F4)</strain>
    </source>
</reference>
<dbReference type="InterPro" id="IPR027094">
    <property type="entry name" value="Mitofusin_fam"/>
</dbReference>
<dbReference type="PANTHER" id="PTHR10465:SF0">
    <property type="entry name" value="SARCALUMENIN"/>
    <property type="match status" value="1"/>
</dbReference>
<dbReference type="GO" id="GO:0005525">
    <property type="term" value="F:GTP binding"/>
    <property type="evidence" value="ECO:0007669"/>
    <property type="project" value="UniProtKB-KW"/>
</dbReference>
<dbReference type="GO" id="GO:0016020">
    <property type="term" value="C:membrane"/>
    <property type="evidence" value="ECO:0007669"/>
    <property type="project" value="UniProtKB-SubCell"/>
</dbReference>
<dbReference type="Gene3D" id="3.40.50.300">
    <property type="entry name" value="P-loop containing nucleotide triphosphate hydrolases"/>
    <property type="match status" value="1"/>
</dbReference>
<evidence type="ECO:0000313" key="11">
    <source>
        <dbReference type="Proteomes" id="UP000477070"/>
    </source>
</evidence>
<evidence type="ECO:0000256" key="2">
    <source>
        <dbReference type="ARBA" id="ARBA00022741"/>
    </source>
</evidence>
<evidence type="ECO:0000256" key="5">
    <source>
        <dbReference type="ARBA" id="ARBA00023136"/>
    </source>
</evidence>
<dbReference type="Pfam" id="PF00350">
    <property type="entry name" value="Dynamin_N"/>
    <property type="match status" value="1"/>
</dbReference>
<sequence length="580" mass="66959">MGLFSEIFKNVRDLDSNTQKFFNDLEKQKTYTCESCGYKNNEYVAWCVKCGYCIQKGFSYDEITQKLVDERTDKNKRWIRDIADSIKNVKVKAPLSELESEFTNIAKIKKILESFQNKYQNDKTKEHIREINDYLNRDNSFQIAFVGTIKAGKSTLVNAMLKNHYASMDLNPETAVLTKFKYGESDNMKISFYSANEWTNIWNNISDATKNEYTKKGADSIKNEYVGKSAINEMLDTKELDKYISSQSPINYFVKEVEITLKDFPYKENIVFVDTPGLSDPIPYRSEVTAHYISNANAVLVCVVTTESMKSDDITTINKVFENLYNEDSTQENKYQQKQNGPEKVFVIGTKYDRLDNPKVDWEKVIKPKWTEYLTLSNQKGVLDSNVAQYKSYTQELAQRNIMCVAARIALSCELYKKGGLAQTPDNKKSDGLDIQTLSKTCSNLFDSKDIESNMKNLLEFSNVDSIFKRIDNDILNNVEQDIIRQAKNRYKQILNNINAFFLENLKVDMQTYIDSKKDVEDVKKSIDERKANINELQKDKQSIESSLDEFEKASHKTLEALSKAIDELIERIAKDEKMV</sequence>
<dbReference type="InterPro" id="IPR027417">
    <property type="entry name" value="P-loop_NTPase"/>
</dbReference>
<protein>
    <recommendedName>
        <fullName evidence="7">Dynamin N-terminal domain-containing protein</fullName>
    </recommendedName>
</protein>
<dbReference type="GO" id="GO:0008053">
    <property type="term" value="P:mitochondrial fusion"/>
    <property type="evidence" value="ECO:0007669"/>
    <property type="project" value="TreeGrafter"/>
</dbReference>
<evidence type="ECO:0000313" key="8">
    <source>
        <dbReference type="EMBL" id="MWV69749.1"/>
    </source>
</evidence>
<feature type="coiled-coil region" evidence="6">
    <location>
        <begin position="520"/>
        <end position="579"/>
    </location>
</feature>
<dbReference type="OrthoDB" id="4379468at2"/>
<dbReference type="EMBL" id="JRMP02000002">
    <property type="protein sequence ID" value="TLD95590.1"/>
    <property type="molecule type" value="Genomic_DNA"/>
</dbReference>
<dbReference type="STRING" id="1548018.LS64_08570"/>
<evidence type="ECO:0000256" key="4">
    <source>
        <dbReference type="ARBA" id="ARBA00023134"/>
    </source>
</evidence>
<keyword evidence="5" id="KW-0472">Membrane</keyword>
<evidence type="ECO:0000259" key="7">
    <source>
        <dbReference type="Pfam" id="PF00350"/>
    </source>
</evidence>
<accession>A0A347VN26</accession>
<proteinExistence type="predicted"/>
<evidence type="ECO:0000313" key="10">
    <source>
        <dbReference type="Proteomes" id="UP000029714"/>
    </source>
</evidence>
<dbReference type="PANTHER" id="PTHR10465">
    <property type="entry name" value="TRANSMEMBRANE GTPASE FZO1"/>
    <property type="match status" value="1"/>
</dbReference>
<dbReference type="SUPFAM" id="SSF52540">
    <property type="entry name" value="P-loop containing nucleoside triphosphate hydrolases"/>
    <property type="match status" value="1"/>
</dbReference>
<dbReference type="Proteomes" id="UP000029714">
    <property type="component" value="Unassembled WGS sequence"/>
</dbReference>
<dbReference type="InterPro" id="IPR045063">
    <property type="entry name" value="Dynamin_N"/>
</dbReference>
<keyword evidence="3" id="KW-0378">Hydrolase</keyword>
<dbReference type="GO" id="GO:0003924">
    <property type="term" value="F:GTPase activity"/>
    <property type="evidence" value="ECO:0007669"/>
    <property type="project" value="InterPro"/>
</dbReference>
<reference evidence="9 10" key="2">
    <citation type="journal article" date="2016" name="Infect. Immun.">
        <title>Helicobacter saguini, a Novel Helicobacter Isolated from Cotton-Top Tamarins with Ulcerative Colitis, Has Proinflammatory Properties and Induces Typhlocolitis and Dysplasia in Gnotobiotic IL-10-/- Mice.</title>
        <authorList>
            <person name="Shen Z."/>
            <person name="Mannion A."/>
            <person name="Whary M.T."/>
            <person name="Muthupalani S."/>
            <person name="Sheh A."/>
            <person name="Feng Y."/>
            <person name="Gong G."/>
            <person name="Vandamme P."/>
            <person name="Holcombe H.R."/>
            <person name="Paster B.J."/>
            <person name="Fox J.G."/>
        </authorList>
    </citation>
    <scope>NUCLEOTIDE SEQUENCE [LARGE SCALE GENOMIC DNA]</scope>
    <source>
        <strain evidence="9 10">MIT 97-6194</strain>
    </source>
</reference>
<keyword evidence="2" id="KW-0547">Nucleotide-binding</keyword>
<keyword evidence="6" id="KW-0175">Coiled coil</keyword>
<organism evidence="9 10">
    <name type="scientific">Helicobacter saguini</name>
    <dbReference type="NCBI Taxonomy" id="1548018"/>
    <lineage>
        <taxon>Bacteria</taxon>
        <taxon>Pseudomonadati</taxon>
        <taxon>Campylobacterota</taxon>
        <taxon>Epsilonproteobacteria</taxon>
        <taxon>Campylobacterales</taxon>
        <taxon>Helicobacteraceae</taxon>
        <taxon>Helicobacter</taxon>
    </lineage>
</organism>
<reference evidence="9 10" key="1">
    <citation type="journal article" date="2014" name="Genome Announc.">
        <title>Draft genome sequences of eight enterohepatic helicobacter species isolated from both laboratory and wild rodents.</title>
        <authorList>
            <person name="Sheh A."/>
            <person name="Shen Z."/>
            <person name="Fox J.G."/>
        </authorList>
    </citation>
    <scope>NUCLEOTIDE SEQUENCE [LARGE SCALE GENOMIC DNA]</scope>
    <source>
        <strain evidence="9 10">MIT 97-6194</strain>
    </source>
</reference>
<dbReference type="AlphaFoldDB" id="A0A347VN26"/>